<dbReference type="GO" id="GO:0005852">
    <property type="term" value="C:eukaryotic translation initiation factor 3 complex"/>
    <property type="evidence" value="ECO:0007669"/>
    <property type="project" value="UniProtKB-UniRule"/>
</dbReference>
<dbReference type="InterPro" id="IPR024675">
    <property type="entry name" value="eIF3g_N"/>
</dbReference>
<evidence type="ECO:0000256" key="5">
    <source>
        <dbReference type="ARBA" id="ARBA00022917"/>
    </source>
</evidence>
<dbReference type="PROSITE" id="PS50158">
    <property type="entry name" value="ZF_CCHC"/>
    <property type="match status" value="1"/>
</dbReference>
<dbReference type="InterPro" id="IPR000504">
    <property type="entry name" value="RRM_dom"/>
</dbReference>
<dbReference type="FunFam" id="3.30.70.330:FF:000716">
    <property type="entry name" value="Eukaryotic translation initiation factor 3 subunit G"/>
    <property type="match status" value="1"/>
</dbReference>
<evidence type="ECO:0000256" key="2">
    <source>
        <dbReference type="ARBA" id="ARBA00022540"/>
    </source>
</evidence>
<comment type="function">
    <text evidence="6">RNA-binding component of the eukaryotic translation initiation factor 3 (eIF-3) complex, which is involved in protein synthesis of a specialized repertoire of mRNAs and, together with other initiation factors, stimulates binding of mRNA and methionyl-tRNAi to the 40S ribosome. The eIF-3 complex specifically targets and initiates translation of a subset of mRNAs involved in cell proliferation. This subunit can bind 18S rRNA.</text>
</comment>
<keyword evidence="5 6" id="KW-0648">Protein biosynthesis</keyword>
<keyword evidence="7" id="KW-0479">Metal-binding</keyword>
<dbReference type="Proteomes" id="UP000243052">
    <property type="component" value="Chromosome vi"/>
</dbReference>
<evidence type="ECO:0000313" key="12">
    <source>
        <dbReference type="EMBL" id="AMD21649.1"/>
    </source>
</evidence>
<dbReference type="SMART" id="SM00360">
    <property type="entry name" value="RRM"/>
    <property type="match status" value="1"/>
</dbReference>
<evidence type="ECO:0000256" key="3">
    <source>
        <dbReference type="ARBA" id="ARBA00022553"/>
    </source>
</evidence>
<dbReference type="GO" id="GO:0008270">
    <property type="term" value="F:zinc ion binding"/>
    <property type="evidence" value="ECO:0007669"/>
    <property type="project" value="UniProtKB-KW"/>
</dbReference>
<evidence type="ECO:0000256" key="1">
    <source>
        <dbReference type="ARBA" id="ARBA00022490"/>
    </source>
</evidence>
<evidence type="ECO:0000256" key="8">
    <source>
        <dbReference type="PROSITE-ProRule" id="PRU00176"/>
    </source>
</evidence>
<dbReference type="InterPro" id="IPR017334">
    <property type="entry name" value="eIF3_g"/>
</dbReference>
<accession>A0A0X8HUD9</accession>
<dbReference type="CDD" id="cd12933">
    <property type="entry name" value="eIF3G"/>
    <property type="match status" value="1"/>
</dbReference>
<evidence type="ECO:0000259" key="10">
    <source>
        <dbReference type="PROSITE" id="PS50102"/>
    </source>
</evidence>
<dbReference type="CDD" id="cd12408">
    <property type="entry name" value="RRM_eIF3G_like"/>
    <property type="match status" value="1"/>
</dbReference>
<dbReference type="RefSeq" id="XP_017988645.1">
    <property type="nucleotide sequence ID" value="XM_018133229.1"/>
</dbReference>
<keyword evidence="1 6" id="KW-0963">Cytoplasm</keyword>
<comment type="subunit">
    <text evidence="6">Component of the eukaryotic translation initiation factor 3 (eIF-3) complex.</text>
</comment>
<gene>
    <name evidence="6" type="primary">TIF35</name>
    <name evidence="12" type="ORF">AW171_hschr63613</name>
</gene>
<feature type="domain" description="CCHC-type" evidence="11">
    <location>
        <begin position="112"/>
        <end position="126"/>
    </location>
</feature>
<protein>
    <recommendedName>
        <fullName evidence="6">Eukaryotic translation initiation factor 3 subunit G</fullName>
        <shortName evidence="6">eIF3g</shortName>
    </recommendedName>
    <alternativeName>
        <fullName evidence="6">Eukaryotic translation initiation factor 3 RNA-binding subunit</fullName>
        <shortName evidence="6">eIF-3 RNA-binding subunit</shortName>
    </alternativeName>
    <alternativeName>
        <fullName evidence="6">Translation initiation factor eIF3 p33 subunit homolog</fullName>
        <shortName evidence="6">eIF3 p33 homolog</shortName>
    </alternativeName>
</protein>
<dbReference type="GO" id="GO:0033290">
    <property type="term" value="C:eukaryotic 48S preinitiation complex"/>
    <property type="evidence" value="ECO:0007669"/>
    <property type="project" value="UniProtKB-UniRule"/>
</dbReference>
<evidence type="ECO:0000256" key="4">
    <source>
        <dbReference type="ARBA" id="ARBA00022884"/>
    </source>
</evidence>
<evidence type="ECO:0000256" key="9">
    <source>
        <dbReference type="SAM" id="MobiDB-lite"/>
    </source>
</evidence>
<proteinExistence type="inferred from homology"/>
<evidence type="ECO:0000256" key="7">
    <source>
        <dbReference type="PROSITE-ProRule" id="PRU00047"/>
    </source>
</evidence>
<dbReference type="SUPFAM" id="SSF57756">
    <property type="entry name" value="Retrovirus zinc finger-like domains"/>
    <property type="match status" value="1"/>
</dbReference>
<feature type="domain" description="RRM" evidence="10">
    <location>
        <begin position="189"/>
        <end position="268"/>
    </location>
</feature>
<dbReference type="AlphaFoldDB" id="A0A0X8HUD9"/>
<sequence length="271" mass="30112">MSEIPEPRVIENPDGSKLIISFKIEGGKKLKITQKVKEITITEKVNKSIAERRKWAKFGAESNSPPGPNLSTTKLGEELYLRLAPSWKEVKTQDEKEKEKEKQDGEKSFYVCRTCGIPGHFTAKCPFKEILGEMGTPSESEAAVDAATDSAATPATMGSGKYVPPTRRVGGRDPSSDAYKDQRERDDAMTLKISQLNENADEVTIKQKLLSPFPNIPRISLVRNKETGKSRGVAYVTFVSEQEAETALRLLDGRGFMNLILHAEWSKPKVK</sequence>
<dbReference type="InterPro" id="IPR035979">
    <property type="entry name" value="RBD_domain_sf"/>
</dbReference>
<dbReference type="GeneID" id="28724947"/>
<dbReference type="PANTHER" id="PTHR10352">
    <property type="entry name" value="EUKARYOTIC TRANSLATION INITIATION FACTOR 3 SUBUNIT G"/>
    <property type="match status" value="1"/>
</dbReference>
<keyword evidence="7" id="KW-0862">Zinc</keyword>
<dbReference type="SUPFAM" id="SSF54928">
    <property type="entry name" value="RNA-binding domain, RBD"/>
    <property type="match status" value="1"/>
</dbReference>
<dbReference type="EMBL" id="CP014246">
    <property type="protein sequence ID" value="AMD21649.1"/>
    <property type="molecule type" value="Genomic_DNA"/>
</dbReference>
<dbReference type="Gene3D" id="3.30.70.330">
    <property type="match status" value="1"/>
</dbReference>
<feature type="compositionally biased region" description="Basic and acidic residues" evidence="9">
    <location>
        <begin position="170"/>
        <end position="184"/>
    </location>
</feature>
<keyword evidence="4 8" id="KW-0694">RNA-binding</keyword>
<comment type="similarity">
    <text evidence="6">Belongs to the eIF-3 subunit G family.</text>
</comment>
<dbReference type="PROSITE" id="PS50102">
    <property type="entry name" value="RRM"/>
    <property type="match status" value="1"/>
</dbReference>
<organism evidence="12 13">
    <name type="scientific">Eremothecium sinecaudum</name>
    <dbReference type="NCBI Taxonomy" id="45286"/>
    <lineage>
        <taxon>Eukaryota</taxon>
        <taxon>Fungi</taxon>
        <taxon>Dikarya</taxon>
        <taxon>Ascomycota</taxon>
        <taxon>Saccharomycotina</taxon>
        <taxon>Saccharomycetes</taxon>
        <taxon>Saccharomycetales</taxon>
        <taxon>Saccharomycetaceae</taxon>
        <taxon>Eremothecium</taxon>
    </lineage>
</organism>
<dbReference type="PIRSF" id="PIRSF037949">
    <property type="entry name" value="Transl_init_eIF-3_RNA-bind"/>
    <property type="match status" value="1"/>
</dbReference>
<evidence type="ECO:0000313" key="13">
    <source>
        <dbReference type="Proteomes" id="UP000243052"/>
    </source>
</evidence>
<reference evidence="12 13" key="1">
    <citation type="submission" date="2016-01" db="EMBL/GenBank/DDBJ databases">
        <title>Genome sequence of the yeast Holleya sinecauda.</title>
        <authorList>
            <person name="Dietrich F.S."/>
        </authorList>
    </citation>
    <scope>NUCLEOTIDE SEQUENCE [LARGE SCALE GENOMIC DNA]</scope>
    <source>
        <strain evidence="12 13">ATCC 58844</strain>
    </source>
</reference>
<dbReference type="InterPro" id="IPR001878">
    <property type="entry name" value="Znf_CCHC"/>
</dbReference>
<keyword evidence="2 6" id="KW-0396">Initiation factor</keyword>
<dbReference type="Pfam" id="PF00076">
    <property type="entry name" value="RRM_1"/>
    <property type="match status" value="1"/>
</dbReference>
<keyword evidence="13" id="KW-1185">Reference proteome</keyword>
<dbReference type="STRING" id="45286.A0A0X8HUD9"/>
<dbReference type="GO" id="GO:0003723">
    <property type="term" value="F:RNA binding"/>
    <property type="evidence" value="ECO:0007669"/>
    <property type="project" value="UniProtKB-UniRule"/>
</dbReference>
<evidence type="ECO:0000256" key="6">
    <source>
        <dbReference type="HAMAP-Rule" id="MF_03006"/>
    </source>
</evidence>
<name>A0A0X8HUD9_9SACH</name>
<dbReference type="GO" id="GO:0001732">
    <property type="term" value="P:formation of cytoplasmic translation initiation complex"/>
    <property type="evidence" value="ECO:0007669"/>
    <property type="project" value="UniProtKB-UniRule"/>
</dbReference>
<dbReference type="GO" id="GO:0003743">
    <property type="term" value="F:translation initiation factor activity"/>
    <property type="evidence" value="ECO:0007669"/>
    <property type="project" value="UniProtKB-UniRule"/>
</dbReference>
<dbReference type="InterPro" id="IPR012677">
    <property type="entry name" value="Nucleotide-bd_a/b_plait_sf"/>
</dbReference>
<evidence type="ECO:0000259" key="11">
    <source>
        <dbReference type="PROSITE" id="PS50158"/>
    </source>
</evidence>
<dbReference type="OrthoDB" id="639027at2759"/>
<keyword evidence="3" id="KW-0597">Phosphoprotein</keyword>
<dbReference type="Pfam" id="PF12353">
    <property type="entry name" value="eIF3g"/>
    <property type="match status" value="1"/>
</dbReference>
<keyword evidence="7" id="KW-0863">Zinc-finger</keyword>
<dbReference type="GO" id="GO:0016282">
    <property type="term" value="C:eukaryotic 43S preinitiation complex"/>
    <property type="evidence" value="ECO:0007669"/>
    <property type="project" value="UniProtKB-UniRule"/>
</dbReference>
<dbReference type="HAMAP" id="MF_03006">
    <property type="entry name" value="eIF3g"/>
    <property type="match status" value="1"/>
</dbReference>
<dbReference type="InterPro" id="IPR036875">
    <property type="entry name" value="Znf_CCHC_sf"/>
</dbReference>
<feature type="region of interest" description="Disordered" evidence="9">
    <location>
        <begin position="148"/>
        <end position="184"/>
    </location>
</feature>
<comment type="subcellular location">
    <subcellularLocation>
        <location evidence="6">Cytoplasm</location>
    </subcellularLocation>
</comment>
<dbReference type="InterPro" id="IPR034240">
    <property type="entry name" value="eIF3G_RRM"/>
</dbReference>